<name>A0A819WQ01_9BILA</name>
<reference evidence="2" key="1">
    <citation type="submission" date="2021-02" db="EMBL/GenBank/DDBJ databases">
        <authorList>
            <person name="Nowell W R."/>
        </authorList>
    </citation>
    <scope>NUCLEOTIDE SEQUENCE</scope>
</reference>
<comment type="caution">
    <text evidence="2">The sequence shown here is derived from an EMBL/GenBank/DDBJ whole genome shotgun (WGS) entry which is preliminary data.</text>
</comment>
<gene>
    <name evidence="2" type="ORF">OKA104_LOCUS37116</name>
</gene>
<dbReference type="AlphaFoldDB" id="A0A819WQ01"/>
<feature type="signal peptide" evidence="1">
    <location>
        <begin position="1"/>
        <end position="18"/>
    </location>
</feature>
<accession>A0A819WQ01</accession>
<feature type="non-terminal residue" evidence="2">
    <location>
        <position position="107"/>
    </location>
</feature>
<organism evidence="2 3">
    <name type="scientific">Adineta steineri</name>
    <dbReference type="NCBI Taxonomy" id="433720"/>
    <lineage>
        <taxon>Eukaryota</taxon>
        <taxon>Metazoa</taxon>
        <taxon>Spiralia</taxon>
        <taxon>Gnathifera</taxon>
        <taxon>Rotifera</taxon>
        <taxon>Eurotatoria</taxon>
        <taxon>Bdelloidea</taxon>
        <taxon>Adinetida</taxon>
        <taxon>Adinetidae</taxon>
        <taxon>Adineta</taxon>
    </lineage>
</organism>
<keyword evidence="1" id="KW-0732">Signal</keyword>
<evidence type="ECO:0000256" key="1">
    <source>
        <dbReference type="SAM" id="SignalP"/>
    </source>
</evidence>
<proteinExistence type="predicted"/>
<dbReference type="EMBL" id="CAJOAY010006051">
    <property type="protein sequence ID" value="CAF4128336.1"/>
    <property type="molecule type" value="Genomic_DNA"/>
</dbReference>
<evidence type="ECO:0000313" key="3">
    <source>
        <dbReference type="Proteomes" id="UP000663881"/>
    </source>
</evidence>
<protein>
    <submittedName>
        <fullName evidence="2">Uncharacterized protein</fullName>
    </submittedName>
</protein>
<dbReference type="Proteomes" id="UP000663881">
    <property type="component" value="Unassembled WGS sequence"/>
</dbReference>
<evidence type="ECO:0000313" key="2">
    <source>
        <dbReference type="EMBL" id="CAF4128336.1"/>
    </source>
</evidence>
<feature type="chain" id="PRO_5032977855" evidence="1">
    <location>
        <begin position="19"/>
        <end position="107"/>
    </location>
</feature>
<sequence>MSLVIHFFTVSIYILCYTALMKPELRTITVLDITPVIFNETFLKYGETLSCPCSKVAIPYKGFVNHTITYHPVCSSIFVSEQWIQALYFEDASRYGTGDFRSTANSQ</sequence>